<dbReference type="EMBL" id="BGZK01001447">
    <property type="protein sequence ID" value="GBP80130.1"/>
    <property type="molecule type" value="Genomic_DNA"/>
</dbReference>
<feature type="transmembrane region" description="Helical" evidence="1">
    <location>
        <begin position="20"/>
        <end position="41"/>
    </location>
</feature>
<name>A0A4C1YY01_EUMVA</name>
<protein>
    <submittedName>
        <fullName evidence="2">Uncharacterized protein</fullName>
    </submittedName>
</protein>
<proteinExistence type="predicted"/>
<gene>
    <name evidence="2" type="ORF">EVAR_55999_1</name>
</gene>
<evidence type="ECO:0000313" key="2">
    <source>
        <dbReference type="EMBL" id="GBP80130.1"/>
    </source>
</evidence>
<dbReference type="Proteomes" id="UP000299102">
    <property type="component" value="Unassembled WGS sequence"/>
</dbReference>
<evidence type="ECO:0000256" key="1">
    <source>
        <dbReference type="SAM" id="Phobius"/>
    </source>
</evidence>
<accession>A0A4C1YY01</accession>
<dbReference type="AlphaFoldDB" id="A0A4C1YY01"/>
<evidence type="ECO:0000313" key="3">
    <source>
        <dbReference type="Proteomes" id="UP000299102"/>
    </source>
</evidence>
<keyword evidence="1" id="KW-0472">Membrane</keyword>
<keyword evidence="1" id="KW-0812">Transmembrane</keyword>
<keyword evidence="3" id="KW-1185">Reference proteome</keyword>
<reference evidence="2 3" key="1">
    <citation type="journal article" date="2019" name="Commun. Biol.">
        <title>The bagworm genome reveals a unique fibroin gene that provides high tensile strength.</title>
        <authorList>
            <person name="Kono N."/>
            <person name="Nakamura H."/>
            <person name="Ohtoshi R."/>
            <person name="Tomita M."/>
            <person name="Numata K."/>
            <person name="Arakawa K."/>
        </authorList>
    </citation>
    <scope>NUCLEOTIDE SEQUENCE [LARGE SCALE GENOMIC DNA]</scope>
</reference>
<keyword evidence="1" id="KW-1133">Transmembrane helix</keyword>
<organism evidence="2 3">
    <name type="scientific">Eumeta variegata</name>
    <name type="common">Bagworm moth</name>
    <name type="synonym">Eumeta japonica</name>
    <dbReference type="NCBI Taxonomy" id="151549"/>
    <lineage>
        <taxon>Eukaryota</taxon>
        <taxon>Metazoa</taxon>
        <taxon>Ecdysozoa</taxon>
        <taxon>Arthropoda</taxon>
        <taxon>Hexapoda</taxon>
        <taxon>Insecta</taxon>
        <taxon>Pterygota</taxon>
        <taxon>Neoptera</taxon>
        <taxon>Endopterygota</taxon>
        <taxon>Lepidoptera</taxon>
        <taxon>Glossata</taxon>
        <taxon>Ditrysia</taxon>
        <taxon>Tineoidea</taxon>
        <taxon>Psychidae</taxon>
        <taxon>Oiketicinae</taxon>
        <taxon>Eumeta</taxon>
    </lineage>
</organism>
<sequence length="108" mass="12015">MCGLSRESLKLKTLPYVRDNFMVVSCYVVLIYKVGRIAAIADAPPPRMSRPRPPRSAYVWGESTINSIVISTINVQERRTKIGIETVVGIESGRGLDPALEPELKSRE</sequence>
<comment type="caution">
    <text evidence="2">The sequence shown here is derived from an EMBL/GenBank/DDBJ whole genome shotgun (WGS) entry which is preliminary data.</text>
</comment>